<dbReference type="OrthoDB" id="20109at2759"/>
<dbReference type="Pfam" id="PF08228">
    <property type="entry name" value="RNase_P_pop3"/>
    <property type="match status" value="1"/>
</dbReference>
<name>A0A179I598_CORDF</name>
<dbReference type="AlphaFoldDB" id="A0A179I598"/>
<dbReference type="InterPro" id="IPR013241">
    <property type="entry name" value="RNase_P_Pop3"/>
</dbReference>
<reference evidence="2 3" key="1">
    <citation type="submission" date="2016-03" db="EMBL/GenBank/DDBJ databases">
        <title>Fine-scale spatial genetic structure of a fungal parasite of coffee scale insects.</title>
        <authorList>
            <person name="Jackson D."/>
            <person name="Zemenick K.A."/>
            <person name="Malloure B."/>
            <person name="Quandt C.A."/>
            <person name="James T.Y."/>
        </authorList>
    </citation>
    <scope>NUCLEOTIDE SEQUENCE [LARGE SCALE GENOMIC DNA]</scope>
    <source>
        <strain evidence="2 3">UM487</strain>
    </source>
</reference>
<organism evidence="2 3">
    <name type="scientific">Cordyceps confragosa</name>
    <name type="common">Lecanicillium lecanii</name>
    <dbReference type="NCBI Taxonomy" id="2714763"/>
    <lineage>
        <taxon>Eukaryota</taxon>
        <taxon>Fungi</taxon>
        <taxon>Dikarya</taxon>
        <taxon>Ascomycota</taxon>
        <taxon>Pezizomycotina</taxon>
        <taxon>Sordariomycetes</taxon>
        <taxon>Hypocreomycetidae</taxon>
        <taxon>Hypocreales</taxon>
        <taxon>Cordycipitaceae</taxon>
        <taxon>Akanthomyces</taxon>
    </lineage>
</organism>
<comment type="caution">
    <text evidence="2">The sequence shown here is derived from an EMBL/GenBank/DDBJ whole genome shotgun (WGS) entry which is preliminary data.</text>
</comment>
<dbReference type="Proteomes" id="UP000243081">
    <property type="component" value="Unassembled WGS sequence"/>
</dbReference>
<dbReference type="GO" id="GO:0000171">
    <property type="term" value="F:ribonuclease MRP activity"/>
    <property type="evidence" value="ECO:0007669"/>
    <property type="project" value="TreeGrafter"/>
</dbReference>
<evidence type="ECO:0000313" key="3">
    <source>
        <dbReference type="Proteomes" id="UP000243081"/>
    </source>
</evidence>
<sequence>MTSKAGGPARKKIVHHLGSPFTTISWPEISQEDQDTILELLCEYLSPIGKHRQTHIKPSRGKRAEKKRKRLEKDAGRDTVPMAVDPPAKPEIASQVDVGFNSITSGLQDTNKKGRGDGNPEVKQKYSMIFVCRGNQTAAFNCHFPQMVAASPNEGRADQATRLVGFSKPCSDRLSSSLGIARVSSVAIEKHAAGSSALWELVTRSVKPVQCEWLDEARSLQYRQSQIVSKETSVGAKKNKPTAVQ</sequence>
<dbReference type="EMBL" id="LUKN01003691">
    <property type="protein sequence ID" value="OAQ97071.1"/>
    <property type="molecule type" value="Genomic_DNA"/>
</dbReference>
<dbReference type="PANTHER" id="PTHR28272">
    <property type="entry name" value="RIBONUCLEASES P/MRP PROTEIN SUBUNIT POP3"/>
    <property type="match status" value="1"/>
</dbReference>
<dbReference type="PANTHER" id="PTHR28272:SF1">
    <property type="entry name" value="RIBONUCLEASES P_MRP PROTEIN SUBUNIT POP3"/>
    <property type="match status" value="1"/>
</dbReference>
<dbReference type="GO" id="GO:0008033">
    <property type="term" value="P:tRNA processing"/>
    <property type="evidence" value="ECO:0007669"/>
    <property type="project" value="InterPro"/>
</dbReference>
<dbReference type="GO" id="GO:0006364">
    <property type="term" value="P:rRNA processing"/>
    <property type="evidence" value="ECO:0007669"/>
    <property type="project" value="InterPro"/>
</dbReference>
<dbReference type="GO" id="GO:0004526">
    <property type="term" value="F:ribonuclease P activity"/>
    <property type="evidence" value="ECO:0007669"/>
    <property type="project" value="TreeGrafter"/>
</dbReference>
<evidence type="ECO:0000313" key="2">
    <source>
        <dbReference type="EMBL" id="OAQ97071.1"/>
    </source>
</evidence>
<feature type="region of interest" description="Disordered" evidence="1">
    <location>
        <begin position="51"/>
        <end position="87"/>
    </location>
</feature>
<dbReference type="GO" id="GO:0034965">
    <property type="term" value="P:intronic box C/D snoRNA processing"/>
    <property type="evidence" value="ECO:0007669"/>
    <property type="project" value="TreeGrafter"/>
</dbReference>
<evidence type="ECO:0000256" key="1">
    <source>
        <dbReference type="SAM" id="MobiDB-lite"/>
    </source>
</evidence>
<accession>A0A179I598</accession>
<dbReference type="GO" id="GO:0000172">
    <property type="term" value="C:ribonuclease MRP complex"/>
    <property type="evidence" value="ECO:0007669"/>
    <property type="project" value="TreeGrafter"/>
</dbReference>
<protein>
    <submittedName>
        <fullName evidence="2">Uncharacterized protein</fullName>
    </submittedName>
</protein>
<gene>
    <name evidence="2" type="ORF">LLEC1_00958</name>
</gene>
<feature type="compositionally biased region" description="Basic residues" evidence="1">
    <location>
        <begin position="51"/>
        <end position="70"/>
    </location>
</feature>
<dbReference type="GO" id="GO:0005655">
    <property type="term" value="C:nucleolar ribonuclease P complex"/>
    <property type="evidence" value="ECO:0007669"/>
    <property type="project" value="TreeGrafter"/>
</dbReference>
<dbReference type="OMA" id="AFNCHFP"/>
<proteinExistence type="predicted"/>
<keyword evidence="3" id="KW-1185">Reference proteome</keyword>
<dbReference type="GO" id="GO:0005829">
    <property type="term" value="C:cytosol"/>
    <property type="evidence" value="ECO:0007669"/>
    <property type="project" value="TreeGrafter"/>
</dbReference>